<gene>
    <name evidence="5" type="ORF">ATO12_22160</name>
</gene>
<dbReference type="Gene3D" id="2.70.98.10">
    <property type="match status" value="1"/>
</dbReference>
<proteinExistence type="predicted"/>
<dbReference type="Pfam" id="PF13290">
    <property type="entry name" value="CHB_HEX_C_1"/>
    <property type="match status" value="1"/>
</dbReference>
<dbReference type="STRING" id="1317122.ATO12_22160"/>
<dbReference type="Pfam" id="PF07971">
    <property type="entry name" value="Glyco_hydro_92"/>
    <property type="match status" value="1"/>
</dbReference>
<dbReference type="OrthoDB" id="9804511at2"/>
<dbReference type="PANTHER" id="PTHR12143">
    <property type="entry name" value="PEPTIDE N-GLYCANASE PNGASE -RELATED"/>
    <property type="match status" value="1"/>
</dbReference>
<dbReference type="Gene3D" id="3.30.2080.10">
    <property type="entry name" value="GH92 mannosidase domain"/>
    <property type="match status" value="1"/>
</dbReference>
<dbReference type="GO" id="GO:0000224">
    <property type="term" value="F:peptide-N4-(N-acetyl-beta-glucosaminyl)asparagine amidase activity"/>
    <property type="evidence" value="ECO:0007669"/>
    <property type="project" value="TreeGrafter"/>
</dbReference>
<dbReference type="InterPro" id="IPR041371">
    <property type="entry name" value="GH92_N"/>
</dbReference>
<dbReference type="EMBL" id="AQRA01000007">
    <property type="protein sequence ID" value="EZH72838.1"/>
    <property type="molecule type" value="Genomic_DNA"/>
</dbReference>
<dbReference type="RefSeq" id="WP_081802103.1">
    <property type="nucleotide sequence ID" value="NZ_AQRA01000007.1"/>
</dbReference>
<name>A0A023BSP2_9FLAO</name>
<dbReference type="Pfam" id="PF07691">
    <property type="entry name" value="PA14"/>
    <property type="match status" value="1"/>
</dbReference>
<dbReference type="InterPro" id="IPR050883">
    <property type="entry name" value="PNGase"/>
</dbReference>
<dbReference type="AlphaFoldDB" id="A0A023BSP2"/>
<dbReference type="PANTHER" id="PTHR12143:SF39">
    <property type="entry name" value="SECRETED PROTEIN"/>
    <property type="match status" value="1"/>
</dbReference>
<dbReference type="InterPro" id="IPR059177">
    <property type="entry name" value="GH29D-like_dom"/>
</dbReference>
<organism evidence="5 6">
    <name type="scientific">Aquimarina atlantica</name>
    <dbReference type="NCBI Taxonomy" id="1317122"/>
    <lineage>
        <taxon>Bacteria</taxon>
        <taxon>Pseudomonadati</taxon>
        <taxon>Bacteroidota</taxon>
        <taxon>Flavobacteriia</taxon>
        <taxon>Flavobacteriales</taxon>
        <taxon>Flavobacteriaceae</taxon>
        <taxon>Aquimarina</taxon>
    </lineage>
</organism>
<feature type="domain" description="PA14" evidence="4">
    <location>
        <begin position="850"/>
        <end position="987"/>
    </location>
</feature>
<dbReference type="InterPro" id="IPR037524">
    <property type="entry name" value="PA14/GLEYA"/>
</dbReference>
<dbReference type="Proteomes" id="UP000023541">
    <property type="component" value="Unassembled WGS sequence"/>
</dbReference>
<dbReference type="eggNOG" id="COG1409">
    <property type="taxonomic scope" value="Bacteria"/>
</dbReference>
<comment type="caution">
    <text evidence="5">The sequence shown here is derived from an EMBL/GenBank/DDBJ whole genome shotgun (WGS) entry which is preliminary data.</text>
</comment>
<dbReference type="FunFam" id="3.30.2080.10:FF:000001">
    <property type="entry name" value="Alpha-1,2-mannosidase subfamily"/>
    <property type="match status" value="1"/>
</dbReference>
<dbReference type="InterPro" id="IPR011658">
    <property type="entry name" value="PA14_dom"/>
</dbReference>
<evidence type="ECO:0000259" key="4">
    <source>
        <dbReference type="PROSITE" id="PS51820"/>
    </source>
</evidence>
<comment type="cofactor">
    <cofactor evidence="1">
        <name>Ca(2+)</name>
        <dbReference type="ChEBI" id="CHEBI:29108"/>
    </cofactor>
</comment>
<keyword evidence="6" id="KW-1185">Reference proteome</keyword>
<comment type="subunit">
    <text evidence="2">Monomer.</text>
</comment>
<dbReference type="NCBIfam" id="TIGR01180">
    <property type="entry name" value="aman2_put"/>
    <property type="match status" value="1"/>
</dbReference>
<sequence length="1001" mass="113815">MKLFMLRRILLTLIIAGLGIHCTNKEKEEVKKPVDYVDVFIGTKSPGHTFPGPMLPFGMVQLSPDTRNDHTSWPACAGYDYTDTSIIGFTHTHLSGTGVPDLGDILLMPTTGEVQFQAGTPENPDSGYRSRFSHKNEFAEPGYYSVTLDDYKIKTELTTTKRVGVHRYTYPNAEKTSIIIDLEHRDPVIEATFEIISETEIAGYRRSKAWAGNQRQYFVAQFSKPIVSYQILTGEKTVTTGTKFNNKKIIAALNFDSTEDQVIAKVALSAVSIDGARKNLKKELPHWNFGEIRKEAKKIWNTSLSKIAISDSNEDKKEIFYTALYHSLLTPNLYNDIDGQYRGMDDNIHTAKGFNNYTVFSLWDTFRGLHPLLTIIEPDVTRDIVVTLQKKHEQYGEIPMWELAANDTRCMIGYHGVSVMADAYLKGITDVNAEKVLTAMIESSNVKKRGINYYTELGFVPSNKSSQSVSKTLEYAYDDWCIAQMAKALNKTDIYNEYSRRAQFFVNLYDQQTGFMRPRYSNRKWYEDFNPTSVEKTYNFNFTEGNSYQYSLFVPHDIASVIDLVGGDTNFNQWLDNLFSKNFDEEISEDSDVSGLLGQYSHGNEPSHHLAYLYNYAGKPWKSQQTIHKILNKMYTSEPDGLCGNDDCGQMSAWYVLSSLGFYSVTPGASEYVIGSPSFEKAEIHLDNGKTFTILAHNASEKNIHFSSLKLNGKEYPNTYLKHEDILKGGELVFEMTDIPNKDWGIDPSNRPLSDTKRTVSIPYLKSDHTTFLDTKTIVLGCDTENADIYYTLDGSEPTKNSMRYSSPFEIKKSTELKIKAFKNSLISSYTTTISLEKLESIDPKKLKTKLKSGLSYKYYEGIFRSVYDFLQEDPIQKGEVQTINIASRLRDEWIGFEFDGFINIPKNGVYNFEIAANDGAQLLIDGKELFESDGRKSFSFIQKNDIILSKGLHKFTIRYFQCSDNIGLKALWSGPDFEKTEIDTSYLYHMADHNKKKSNP</sequence>
<evidence type="ECO:0000313" key="6">
    <source>
        <dbReference type="Proteomes" id="UP000023541"/>
    </source>
</evidence>
<reference evidence="5 6" key="1">
    <citation type="submission" date="2014-04" db="EMBL/GenBank/DDBJ databases">
        <title>Aquimarina sp. 22II-S11-z7 Genome Sequencing.</title>
        <authorList>
            <person name="Lai Q."/>
        </authorList>
    </citation>
    <scope>NUCLEOTIDE SEQUENCE [LARGE SCALE GENOMIC DNA]</scope>
    <source>
        <strain evidence="5 6">22II-S11-z7</strain>
    </source>
</reference>
<dbReference type="GO" id="GO:0005975">
    <property type="term" value="P:carbohydrate metabolic process"/>
    <property type="evidence" value="ECO:0007669"/>
    <property type="project" value="InterPro"/>
</dbReference>
<dbReference type="Gene3D" id="1.20.1610.10">
    <property type="entry name" value="alpha-1,2-mannosidases domains"/>
    <property type="match status" value="1"/>
</dbReference>
<dbReference type="InterPro" id="IPR012939">
    <property type="entry name" value="Glyco_hydro_92"/>
</dbReference>
<dbReference type="SMART" id="SM00758">
    <property type="entry name" value="PA14"/>
    <property type="match status" value="1"/>
</dbReference>
<dbReference type="PROSITE" id="PS51820">
    <property type="entry name" value="PA14"/>
    <property type="match status" value="1"/>
</dbReference>
<evidence type="ECO:0000313" key="5">
    <source>
        <dbReference type="EMBL" id="EZH72838.1"/>
    </source>
</evidence>
<dbReference type="GO" id="GO:0030246">
    <property type="term" value="F:carbohydrate binding"/>
    <property type="evidence" value="ECO:0007669"/>
    <property type="project" value="InterPro"/>
</dbReference>
<evidence type="ECO:0000256" key="3">
    <source>
        <dbReference type="ARBA" id="ARBA00022837"/>
    </source>
</evidence>
<dbReference type="GO" id="GO:0005829">
    <property type="term" value="C:cytosol"/>
    <property type="evidence" value="ECO:0007669"/>
    <property type="project" value="TreeGrafter"/>
</dbReference>
<evidence type="ECO:0000256" key="1">
    <source>
        <dbReference type="ARBA" id="ARBA00001913"/>
    </source>
</evidence>
<dbReference type="Gene3D" id="3.90.182.10">
    <property type="entry name" value="Toxin - Anthrax Protective Antigen,domain 1"/>
    <property type="match status" value="1"/>
</dbReference>
<dbReference type="SUPFAM" id="SSF48208">
    <property type="entry name" value="Six-hairpin glycosidases"/>
    <property type="match status" value="1"/>
</dbReference>
<evidence type="ECO:0000256" key="2">
    <source>
        <dbReference type="ARBA" id="ARBA00011245"/>
    </source>
</evidence>
<keyword evidence="3" id="KW-0106">Calcium</keyword>
<dbReference type="GO" id="GO:0006516">
    <property type="term" value="P:glycoprotein catabolic process"/>
    <property type="evidence" value="ECO:0007669"/>
    <property type="project" value="TreeGrafter"/>
</dbReference>
<protein>
    <recommendedName>
        <fullName evidence="4">PA14 domain-containing protein</fullName>
    </recommendedName>
</protein>
<dbReference type="SUPFAM" id="SSF56988">
    <property type="entry name" value="Anthrax protective antigen"/>
    <property type="match status" value="1"/>
</dbReference>
<dbReference type="InterPro" id="IPR005887">
    <property type="entry name" value="GH92_a_mannosidase_put"/>
</dbReference>
<dbReference type="Pfam" id="PF17678">
    <property type="entry name" value="Glyco_hydro_92N"/>
    <property type="match status" value="1"/>
</dbReference>
<dbReference type="InterPro" id="IPR008928">
    <property type="entry name" value="6-hairpin_glycosidase_sf"/>
</dbReference>
<dbReference type="eggNOG" id="COG3537">
    <property type="taxonomic scope" value="Bacteria"/>
</dbReference>
<accession>A0A023BSP2</accession>
<dbReference type="InterPro" id="IPR014718">
    <property type="entry name" value="GH-type_carb-bd"/>
</dbReference>
<dbReference type="Gene3D" id="1.20.1050.60">
    <property type="entry name" value="alpha-1,2-mannosidase"/>
    <property type="match status" value="1"/>
</dbReference>